<evidence type="ECO:0000313" key="1">
    <source>
        <dbReference type="EMBL" id="VDL89911.1"/>
    </source>
</evidence>
<accession>A0A183SH28</accession>
<protein>
    <submittedName>
        <fullName evidence="3">PINc domain-containing protein</fullName>
    </submittedName>
</protein>
<keyword evidence="2" id="KW-1185">Reference proteome</keyword>
<evidence type="ECO:0000313" key="2">
    <source>
        <dbReference type="Proteomes" id="UP000275846"/>
    </source>
</evidence>
<dbReference type="OrthoDB" id="6160812at2759"/>
<organism evidence="3">
    <name type="scientific">Schistocephalus solidus</name>
    <name type="common">Tapeworm</name>
    <dbReference type="NCBI Taxonomy" id="70667"/>
    <lineage>
        <taxon>Eukaryota</taxon>
        <taxon>Metazoa</taxon>
        <taxon>Spiralia</taxon>
        <taxon>Lophotrochozoa</taxon>
        <taxon>Platyhelminthes</taxon>
        <taxon>Cestoda</taxon>
        <taxon>Eucestoda</taxon>
        <taxon>Diphyllobothriidea</taxon>
        <taxon>Diphyllobothriidae</taxon>
        <taxon>Schistocephalus</taxon>
    </lineage>
</organism>
<dbReference type="WBParaSite" id="SSLN_0000362901-mRNA-1">
    <property type="protein sequence ID" value="SSLN_0000362901-mRNA-1"/>
    <property type="gene ID" value="SSLN_0000362901"/>
</dbReference>
<dbReference type="AlphaFoldDB" id="A0A183SH28"/>
<reference evidence="3" key="1">
    <citation type="submission" date="2016-06" db="UniProtKB">
        <authorList>
            <consortium name="WormBaseParasite"/>
        </authorList>
    </citation>
    <scope>IDENTIFICATION</scope>
</reference>
<dbReference type="Proteomes" id="UP000275846">
    <property type="component" value="Unassembled WGS sequence"/>
</dbReference>
<reference evidence="1 2" key="2">
    <citation type="submission" date="2018-11" db="EMBL/GenBank/DDBJ databases">
        <authorList>
            <consortium name="Pathogen Informatics"/>
        </authorList>
    </citation>
    <scope>NUCLEOTIDE SEQUENCE [LARGE SCALE GENOMIC DNA]</scope>
    <source>
        <strain evidence="1 2">NST_G2</strain>
    </source>
</reference>
<dbReference type="EMBL" id="UYSU01032561">
    <property type="protein sequence ID" value="VDL89911.1"/>
    <property type="molecule type" value="Genomic_DNA"/>
</dbReference>
<gene>
    <name evidence="1" type="ORF">SSLN_LOCUS3526</name>
</gene>
<evidence type="ECO:0000313" key="3">
    <source>
        <dbReference type="WBParaSite" id="SSLN_0000362901-mRNA-1"/>
    </source>
</evidence>
<proteinExistence type="predicted"/>
<sequence length="105" mass="11912">MYCVVEFINDQSVAVVAKAWFVDVNCVMWPEKAKQRDYFSQNNLQPPANTKVYAVRVLKDNLTLKKAQNLAKTAEETDDLSSSERTQLGRGCGRKQVFNAIHMSI</sequence>
<name>A0A183SH28_SCHSO</name>